<dbReference type="EMBL" id="CAJVPT010043891">
    <property type="protein sequence ID" value="CAG8733216.1"/>
    <property type="molecule type" value="Genomic_DNA"/>
</dbReference>
<sequence>SITWHYRAADPEWGSFQCKQCLDLLENNLVPKRPIEVLVGKKNLEVRPIAVNKGEIVKRILYNNPNAEFVFCAGDDKTDEDMFRALCTLFTATTTQAVMQPPASAKLIDGEDAAKDPVTLSLTQKGLFSTTVGSSSKKTLAAWHVTSADEVVDAMLQLVDLPIPKRIVMLGADTPLRTPGTDAHL</sequence>
<name>A0ACA9Q2T0_9GLOM</name>
<feature type="non-terminal residue" evidence="1">
    <location>
        <position position="1"/>
    </location>
</feature>
<comment type="caution">
    <text evidence="1">The sequence shown here is derived from an EMBL/GenBank/DDBJ whole genome shotgun (WGS) entry which is preliminary data.</text>
</comment>
<evidence type="ECO:0000313" key="1">
    <source>
        <dbReference type="EMBL" id="CAG8733216.1"/>
    </source>
</evidence>
<accession>A0ACA9Q2T0</accession>
<protein>
    <submittedName>
        <fullName evidence="1">14895_t:CDS:1</fullName>
    </submittedName>
</protein>
<gene>
    <name evidence="1" type="ORF">ACOLOM_LOCUS11765</name>
</gene>
<keyword evidence="2" id="KW-1185">Reference proteome</keyword>
<proteinExistence type="predicted"/>
<organism evidence="1 2">
    <name type="scientific">Acaulospora colombiana</name>
    <dbReference type="NCBI Taxonomy" id="27376"/>
    <lineage>
        <taxon>Eukaryota</taxon>
        <taxon>Fungi</taxon>
        <taxon>Fungi incertae sedis</taxon>
        <taxon>Mucoromycota</taxon>
        <taxon>Glomeromycotina</taxon>
        <taxon>Glomeromycetes</taxon>
        <taxon>Diversisporales</taxon>
        <taxon>Acaulosporaceae</taxon>
        <taxon>Acaulospora</taxon>
    </lineage>
</organism>
<reference evidence="1" key="1">
    <citation type="submission" date="2021-06" db="EMBL/GenBank/DDBJ databases">
        <authorList>
            <person name="Kallberg Y."/>
            <person name="Tangrot J."/>
            <person name="Rosling A."/>
        </authorList>
    </citation>
    <scope>NUCLEOTIDE SEQUENCE</scope>
    <source>
        <strain evidence="1">CL356</strain>
    </source>
</reference>
<dbReference type="Proteomes" id="UP000789525">
    <property type="component" value="Unassembled WGS sequence"/>
</dbReference>
<evidence type="ECO:0000313" key="2">
    <source>
        <dbReference type="Proteomes" id="UP000789525"/>
    </source>
</evidence>